<name>A0A834KVJ8_ORYME</name>
<gene>
    <name evidence="2" type="ORF">FQA47_002606</name>
</gene>
<evidence type="ECO:0000313" key="2">
    <source>
        <dbReference type="EMBL" id="KAF6735022.1"/>
    </source>
</evidence>
<evidence type="ECO:0000313" key="3">
    <source>
        <dbReference type="Proteomes" id="UP000646548"/>
    </source>
</evidence>
<dbReference type="OrthoDB" id="8936475at2759"/>
<organism evidence="2 3">
    <name type="scientific">Oryzias melastigma</name>
    <name type="common">Marine medaka</name>
    <dbReference type="NCBI Taxonomy" id="30732"/>
    <lineage>
        <taxon>Eukaryota</taxon>
        <taxon>Metazoa</taxon>
        <taxon>Chordata</taxon>
        <taxon>Craniata</taxon>
        <taxon>Vertebrata</taxon>
        <taxon>Euteleostomi</taxon>
        <taxon>Actinopterygii</taxon>
        <taxon>Neopterygii</taxon>
        <taxon>Teleostei</taxon>
        <taxon>Neoteleostei</taxon>
        <taxon>Acanthomorphata</taxon>
        <taxon>Ovalentaria</taxon>
        <taxon>Atherinomorphae</taxon>
        <taxon>Beloniformes</taxon>
        <taxon>Adrianichthyidae</taxon>
        <taxon>Oryziinae</taxon>
        <taxon>Oryzias</taxon>
    </lineage>
</organism>
<evidence type="ECO:0008006" key="4">
    <source>
        <dbReference type="Google" id="ProtNLM"/>
    </source>
</evidence>
<sequence>MSEKQRTLPLWMANKEMKVKKKTPLKSQRKEKTTRALFYCMNEAELVEAAVQCLTSGSFEDGASPTHQQVAPFSSFMISKKGNNTREKVNKPSVSLTRLKRMTQISEEKDSDYDPETTCVSETDLDITEVETLPYTRRPEAPRSGTVRNTDVEAEGKEEKPTDEHQEDEALQLVRDIFFT</sequence>
<dbReference type="Proteomes" id="UP000646548">
    <property type="component" value="Unassembled WGS sequence"/>
</dbReference>
<dbReference type="EMBL" id="WKFB01000120">
    <property type="protein sequence ID" value="KAF6735022.1"/>
    <property type="molecule type" value="Genomic_DNA"/>
</dbReference>
<dbReference type="AlphaFoldDB" id="A0A834KVJ8"/>
<proteinExistence type="predicted"/>
<feature type="compositionally biased region" description="Basic and acidic residues" evidence="1">
    <location>
        <begin position="150"/>
        <end position="164"/>
    </location>
</feature>
<feature type="region of interest" description="Disordered" evidence="1">
    <location>
        <begin position="131"/>
        <end position="172"/>
    </location>
</feature>
<comment type="caution">
    <text evidence="2">The sequence shown here is derived from an EMBL/GenBank/DDBJ whole genome shotgun (WGS) entry which is preliminary data.</text>
</comment>
<reference evidence="2" key="1">
    <citation type="journal article" name="BMC Genomics">
        <title>Long-read sequencing and de novo genome assembly of marine medaka (Oryzias melastigma).</title>
        <authorList>
            <person name="Liang P."/>
            <person name="Saqib H.S.A."/>
            <person name="Ni X."/>
            <person name="Shen Y."/>
        </authorList>
    </citation>
    <scope>NUCLEOTIDE SEQUENCE</scope>
    <source>
        <strain evidence="2">Bigg-433</strain>
    </source>
</reference>
<protein>
    <recommendedName>
        <fullName evidence="4">Modulator of retrovirus infection homolog</fullName>
    </recommendedName>
</protein>
<accession>A0A834KVJ8</accession>
<evidence type="ECO:0000256" key="1">
    <source>
        <dbReference type="SAM" id="MobiDB-lite"/>
    </source>
</evidence>